<dbReference type="EMBL" id="CAJVSB020000122">
    <property type="protein sequence ID" value="CAH2041818.1"/>
    <property type="molecule type" value="Genomic_DNA"/>
</dbReference>
<dbReference type="Gene3D" id="3.30.70.330">
    <property type="match status" value="1"/>
</dbReference>
<keyword evidence="1" id="KW-0694">RNA-binding</keyword>
<evidence type="ECO:0000256" key="2">
    <source>
        <dbReference type="SAM" id="SignalP"/>
    </source>
</evidence>
<dbReference type="SMART" id="SM00360">
    <property type="entry name" value="RRM"/>
    <property type="match status" value="1"/>
</dbReference>
<gene>
    <name evidence="4" type="ORF">TAV2_LOCUS4525</name>
</gene>
<keyword evidence="5" id="KW-1185">Reference proteome</keyword>
<dbReference type="GO" id="GO:0003723">
    <property type="term" value="F:RNA binding"/>
    <property type="evidence" value="ECO:0007669"/>
    <property type="project" value="UniProtKB-UniRule"/>
</dbReference>
<dbReference type="PANTHER" id="PTHR36309">
    <property type="entry name" value="RNA-BINDING (RRM/RBD/RNP MOTIFS) FAMILY PROTEIN"/>
    <property type="match status" value="1"/>
</dbReference>
<dbReference type="Pfam" id="PF00076">
    <property type="entry name" value="RRM_1"/>
    <property type="match status" value="1"/>
</dbReference>
<dbReference type="CDD" id="cd00590">
    <property type="entry name" value="RRM_SF"/>
    <property type="match status" value="1"/>
</dbReference>
<dbReference type="InterPro" id="IPR012677">
    <property type="entry name" value="Nucleotide-bd_a/b_plait_sf"/>
</dbReference>
<dbReference type="AlphaFoldDB" id="A0AAU9RG04"/>
<feature type="domain" description="RRM" evidence="3">
    <location>
        <begin position="33"/>
        <end position="116"/>
    </location>
</feature>
<evidence type="ECO:0000256" key="1">
    <source>
        <dbReference type="PROSITE-ProRule" id="PRU00176"/>
    </source>
</evidence>
<accession>A0AAU9RG04</accession>
<feature type="signal peptide" evidence="2">
    <location>
        <begin position="1"/>
        <end position="22"/>
    </location>
</feature>
<feature type="chain" id="PRO_5043930805" description="RRM domain-containing protein" evidence="2">
    <location>
        <begin position="23"/>
        <end position="253"/>
    </location>
</feature>
<protein>
    <recommendedName>
        <fullName evidence="3">RRM domain-containing protein</fullName>
    </recommendedName>
</protein>
<proteinExistence type="predicted"/>
<name>A0AAU9RG04_THLAR</name>
<dbReference type="PANTHER" id="PTHR36309:SF1">
    <property type="entry name" value="RNA-BINDING (RRM_RBD_RNP MOTIFS) FAMILY PROTEIN"/>
    <property type="match status" value="1"/>
</dbReference>
<comment type="caution">
    <text evidence="4">The sequence shown here is derived from an EMBL/GenBank/DDBJ whole genome shotgun (WGS) entry which is preliminary data.</text>
</comment>
<dbReference type="SUPFAM" id="SSF54928">
    <property type="entry name" value="RNA-binding domain, RBD"/>
    <property type="match status" value="1"/>
</dbReference>
<sequence length="253" mass="29230">MKIWSLNNIAASLIFIMNSADAEYAAFEEKVRRTIFIDNLSPLVTEAVMKKAFDQFGNVTNVRFIMNYTEPNYVPRSALVELENADQVVRILLEIENYPFMISGMPRPVRARAAEAVMFDDRPRKPGRSIHFCWLDQQDPDFKIAKKLKLLTRVHAEEASYMLKRQIAEEEKLAAQQEENLKTNYKKYELIDGIVADGTFDRLARCYNMRPNITDYRLPTSDIRVISYVDYGYSRSTGNGAKVKKLYLASWEG</sequence>
<dbReference type="InterPro" id="IPR053316">
    <property type="entry name" value="Epigenetic_reg_gene_expr"/>
</dbReference>
<reference evidence="4 5" key="1">
    <citation type="submission" date="2022-03" db="EMBL/GenBank/DDBJ databases">
        <authorList>
            <person name="Nunn A."/>
            <person name="Chopra R."/>
            <person name="Nunn A."/>
            <person name="Contreras Garrido A."/>
        </authorList>
    </citation>
    <scope>NUCLEOTIDE SEQUENCE [LARGE SCALE GENOMIC DNA]</scope>
</reference>
<organism evidence="4 5">
    <name type="scientific">Thlaspi arvense</name>
    <name type="common">Field penny-cress</name>
    <dbReference type="NCBI Taxonomy" id="13288"/>
    <lineage>
        <taxon>Eukaryota</taxon>
        <taxon>Viridiplantae</taxon>
        <taxon>Streptophyta</taxon>
        <taxon>Embryophyta</taxon>
        <taxon>Tracheophyta</taxon>
        <taxon>Spermatophyta</taxon>
        <taxon>Magnoliopsida</taxon>
        <taxon>eudicotyledons</taxon>
        <taxon>Gunneridae</taxon>
        <taxon>Pentapetalae</taxon>
        <taxon>rosids</taxon>
        <taxon>malvids</taxon>
        <taxon>Brassicales</taxon>
        <taxon>Brassicaceae</taxon>
        <taxon>Thlaspideae</taxon>
        <taxon>Thlaspi</taxon>
    </lineage>
</organism>
<evidence type="ECO:0000313" key="5">
    <source>
        <dbReference type="Proteomes" id="UP000836841"/>
    </source>
</evidence>
<evidence type="ECO:0000259" key="3">
    <source>
        <dbReference type="PROSITE" id="PS50102"/>
    </source>
</evidence>
<keyword evidence="2" id="KW-0732">Signal</keyword>
<dbReference type="InterPro" id="IPR000504">
    <property type="entry name" value="RRM_dom"/>
</dbReference>
<dbReference type="PROSITE" id="PS50102">
    <property type="entry name" value="RRM"/>
    <property type="match status" value="1"/>
</dbReference>
<dbReference type="InterPro" id="IPR035979">
    <property type="entry name" value="RBD_domain_sf"/>
</dbReference>
<evidence type="ECO:0000313" key="4">
    <source>
        <dbReference type="EMBL" id="CAH2041818.1"/>
    </source>
</evidence>
<dbReference type="Proteomes" id="UP000836841">
    <property type="component" value="Unassembled WGS sequence"/>
</dbReference>